<dbReference type="PANTHER" id="PTHR22718:SF25">
    <property type="entry name" value="G-PROTEIN COUPLED RECEPTORS FAMILY 1 PROFILE DOMAIN-CONTAINING PROTEIN"/>
    <property type="match status" value="1"/>
</dbReference>
<comment type="caution">
    <text evidence="7">The sequence shown here is derived from an EMBL/GenBank/DDBJ whole genome shotgun (WGS) entry which is preliminary data.</text>
</comment>
<dbReference type="Gene3D" id="1.20.1070.10">
    <property type="entry name" value="Rhodopsin 7-helix transmembrane proteins"/>
    <property type="match status" value="1"/>
</dbReference>
<evidence type="ECO:0000256" key="4">
    <source>
        <dbReference type="ARBA" id="ARBA00023136"/>
    </source>
</evidence>
<evidence type="ECO:0000256" key="2">
    <source>
        <dbReference type="ARBA" id="ARBA00022692"/>
    </source>
</evidence>
<evidence type="ECO:0000256" key="3">
    <source>
        <dbReference type="ARBA" id="ARBA00022989"/>
    </source>
</evidence>
<feature type="domain" description="G-protein coupled receptors family 1 profile" evidence="6">
    <location>
        <begin position="43"/>
        <end position="318"/>
    </location>
</feature>
<dbReference type="InterPro" id="IPR017452">
    <property type="entry name" value="GPCR_Rhodpsn_7TM"/>
</dbReference>
<evidence type="ECO:0000256" key="1">
    <source>
        <dbReference type="ARBA" id="ARBA00004370"/>
    </source>
</evidence>
<dbReference type="AlphaFoldDB" id="A0A8S9ZDD2"/>
<protein>
    <submittedName>
        <fullName evidence="7">7TM_GPCR_Srx domain-containing protein</fullName>
    </submittedName>
</protein>
<dbReference type="InterPro" id="IPR019430">
    <property type="entry name" value="7TM_GPCR_serpentine_rcpt_Srx"/>
</dbReference>
<dbReference type="PROSITE" id="PS50262">
    <property type="entry name" value="G_PROTEIN_RECEP_F1_2"/>
    <property type="match status" value="1"/>
</dbReference>
<dbReference type="EMBL" id="JABEBT010000147">
    <property type="protein sequence ID" value="KAF7629191.1"/>
    <property type="molecule type" value="Genomic_DNA"/>
</dbReference>
<comment type="subcellular location">
    <subcellularLocation>
        <location evidence="1">Membrane</location>
    </subcellularLocation>
</comment>
<feature type="transmembrane region" description="Helical" evidence="5">
    <location>
        <begin position="205"/>
        <end position="225"/>
    </location>
</feature>
<evidence type="ECO:0000313" key="7">
    <source>
        <dbReference type="EMBL" id="KAF7629191.1"/>
    </source>
</evidence>
<feature type="transmembrane region" description="Helical" evidence="5">
    <location>
        <begin position="263"/>
        <end position="281"/>
    </location>
</feature>
<evidence type="ECO:0000313" key="8">
    <source>
        <dbReference type="Proteomes" id="UP000605970"/>
    </source>
</evidence>
<accession>A0A8S9ZDD2</accession>
<organism evidence="7 8">
    <name type="scientific">Meloidogyne graminicola</name>
    <dbReference type="NCBI Taxonomy" id="189291"/>
    <lineage>
        <taxon>Eukaryota</taxon>
        <taxon>Metazoa</taxon>
        <taxon>Ecdysozoa</taxon>
        <taxon>Nematoda</taxon>
        <taxon>Chromadorea</taxon>
        <taxon>Rhabditida</taxon>
        <taxon>Tylenchina</taxon>
        <taxon>Tylenchomorpha</taxon>
        <taxon>Tylenchoidea</taxon>
        <taxon>Meloidogynidae</taxon>
        <taxon>Meloidogyninae</taxon>
        <taxon>Meloidogyne</taxon>
    </lineage>
</organism>
<feature type="transmembrane region" description="Helical" evidence="5">
    <location>
        <begin position="100"/>
        <end position="125"/>
    </location>
</feature>
<gene>
    <name evidence="7" type="ORF">Mgra_00009301</name>
</gene>
<dbReference type="PANTHER" id="PTHR22718">
    <property type="entry name" value="SERPENTINE RECEPTOR, CLASS X"/>
    <property type="match status" value="1"/>
</dbReference>
<feature type="transmembrane region" description="Helical" evidence="5">
    <location>
        <begin position="30"/>
        <end position="54"/>
    </location>
</feature>
<feature type="transmembrane region" description="Helical" evidence="5">
    <location>
        <begin position="301"/>
        <end position="321"/>
    </location>
</feature>
<sequence>MNNSLINSSTINSTLEPQQNATTAVRIFGAVSYAILSTLSILMNILLITVLFYGHYQFKRLAFFTLAWQMVFCDLMTQFVQLIIAVPVTFMGEAIYGHPTWYYIILFIDTFAYNSTLHFSALMTLNRLCVFFIPRLNLILFSPNNINFTVGGLWIYVLGFCSCYNWIGCKKAFSETGFFMYHDCPENLSTFGVIYRSISFHLSTYLPVLMLIAYLTTFIYIRFFFGHPNRVRATTIQSSIRSLTRDREQERIQKARRKREKNFLVQSFLICGFLEVQNIAFDITPTIFALLKGQWPFLVTFAENWISILLNSISPIILFSFNGDVRKCLAELFNYQPNCCFGPQINNNLNNNNPPIAFTQSFTVSPSQLLKPLPYNRRRINERL</sequence>
<dbReference type="CDD" id="cd00637">
    <property type="entry name" value="7tm_classA_rhodopsin-like"/>
    <property type="match status" value="1"/>
</dbReference>
<keyword evidence="2 5" id="KW-0812">Transmembrane</keyword>
<dbReference type="Proteomes" id="UP000605970">
    <property type="component" value="Unassembled WGS sequence"/>
</dbReference>
<keyword evidence="8" id="KW-1185">Reference proteome</keyword>
<proteinExistence type="predicted"/>
<name>A0A8S9ZDD2_9BILA</name>
<dbReference type="SUPFAM" id="SSF81321">
    <property type="entry name" value="Family A G protein-coupled receptor-like"/>
    <property type="match status" value="1"/>
</dbReference>
<evidence type="ECO:0000256" key="5">
    <source>
        <dbReference type="SAM" id="Phobius"/>
    </source>
</evidence>
<keyword evidence="3 5" id="KW-1133">Transmembrane helix</keyword>
<feature type="transmembrane region" description="Helical" evidence="5">
    <location>
        <begin position="146"/>
        <end position="167"/>
    </location>
</feature>
<evidence type="ECO:0000259" key="6">
    <source>
        <dbReference type="PROSITE" id="PS50262"/>
    </source>
</evidence>
<feature type="transmembrane region" description="Helical" evidence="5">
    <location>
        <begin position="66"/>
        <end position="88"/>
    </location>
</feature>
<reference evidence="7" key="1">
    <citation type="journal article" date="2020" name="Ecol. Evol.">
        <title>Genome structure and content of the rice root-knot nematode (Meloidogyne graminicola).</title>
        <authorList>
            <person name="Phan N.T."/>
            <person name="Danchin E.G.J."/>
            <person name="Klopp C."/>
            <person name="Perfus-Barbeoch L."/>
            <person name="Kozlowski D.K."/>
            <person name="Koutsovoulos G.D."/>
            <person name="Lopez-Roques C."/>
            <person name="Bouchez O."/>
            <person name="Zahm M."/>
            <person name="Besnard G."/>
            <person name="Bellafiore S."/>
        </authorList>
    </citation>
    <scope>NUCLEOTIDE SEQUENCE</scope>
    <source>
        <strain evidence="7">VN-18</strain>
    </source>
</reference>
<dbReference type="OrthoDB" id="5868068at2759"/>
<dbReference type="Pfam" id="PF10328">
    <property type="entry name" value="7TM_GPCR_Srx"/>
    <property type="match status" value="1"/>
</dbReference>
<keyword evidence="4 5" id="KW-0472">Membrane</keyword>
<dbReference type="GO" id="GO:0016020">
    <property type="term" value="C:membrane"/>
    <property type="evidence" value="ECO:0007669"/>
    <property type="project" value="UniProtKB-SubCell"/>
</dbReference>